<dbReference type="AlphaFoldDB" id="A0A8C4SG89"/>
<evidence type="ECO:0000256" key="6">
    <source>
        <dbReference type="PROSITE-ProRule" id="PRU00024"/>
    </source>
</evidence>
<keyword evidence="1" id="KW-0399">Innate immunity</keyword>
<dbReference type="PRINTS" id="PR01407">
    <property type="entry name" value="BUTYPHLNCDUF"/>
</dbReference>
<dbReference type="PROSITE" id="PS50119">
    <property type="entry name" value="ZF_BBOX"/>
    <property type="match status" value="1"/>
</dbReference>
<dbReference type="GO" id="GO:0005737">
    <property type="term" value="C:cytoplasm"/>
    <property type="evidence" value="ECO:0007669"/>
    <property type="project" value="UniProtKB-ARBA"/>
</dbReference>
<dbReference type="GO" id="GO:0008270">
    <property type="term" value="F:zinc ion binding"/>
    <property type="evidence" value="ECO:0007669"/>
    <property type="project" value="UniProtKB-KW"/>
</dbReference>
<dbReference type="Gene3D" id="2.60.120.920">
    <property type="match status" value="1"/>
</dbReference>
<dbReference type="InterPro" id="IPR013083">
    <property type="entry name" value="Znf_RING/FYVE/PHD"/>
</dbReference>
<dbReference type="InterPro" id="IPR003879">
    <property type="entry name" value="Butyrophylin_SPRY"/>
</dbReference>
<reference evidence="11" key="1">
    <citation type="submission" date="2021-06" db="EMBL/GenBank/DDBJ databases">
        <authorList>
            <consortium name="Wellcome Sanger Institute Data Sharing"/>
        </authorList>
    </citation>
    <scope>NUCLEOTIDE SEQUENCE [LARGE SCALE GENOMIC DNA]</scope>
</reference>
<dbReference type="Pfam" id="PF13765">
    <property type="entry name" value="PRY"/>
    <property type="match status" value="1"/>
</dbReference>
<dbReference type="InterPro" id="IPR051051">
    <property type="entry name" value="E3_ubiq-ligase_TRIM/RNF"/>
</dbReference>
<feature type="domain" description="B30.2/SPRY" evidence="10">
    <location>
        <begin position="359"/>
        <end position="549"/>
    </location>
</feature>
<feature type="domain" description="RING-type" evidence="8">
    <location>
        <begin position="15"/>
        <end position="55"/>
    </location>
</feature>
<gene>
    <name evidence="11" type="primary">LOC114662080</name>
</gene>
<dbReference type="PROSITE" id="PS00518">
    <property type="entry name" value="ZF_RING_1"/>
    <property type="match status" value="1"/>
</dbReference>
<dbReference type="OrthoDB" id="10066958at2759"/>
<dbReference type="SMART" id="SM00336">
    <property type="entry name" value="BBOX"/>
    <property type="match status" value="1"/>
</dbReference>
<dbReference type="PANTHER" id="PTHR25465:SF5">
    <property type="entry name" value="E3 UBIQUITIN_ISG15 LIGASE TRIM25-RELATED"/>
    <property type="match status" value="1"/>
</dbReference>
<dbReference type="InterPro" id="IPR001870">
    <property type="entry name" value="B30.2/SPRY"/>
</dbReference>
<evidence type="ECO:0000256" key="7">
    <source>
        <dbReference type="SAM" id="Coils"/>
    </source>
</evidence>
<dbReference type="InterPro" id="IPR001841">
    <property type="entry name" value="Znf_RING"/>
</dbReference>
<dbReference type="Gene3D" id="4.10.830.40">
    <property type="match status" value="1"/>
</dbReference>
<dbReference type="SMART" id="SM00449">
    <property type="entry name" value="SPRY"/>
    <property type="match status" value="1"/>
</dbReference>
<dbReference type="GeneTree" id="ENSGT01150000286950"/>
<feature type="coiled-coil region" evidence="7">
    <location>
        <begin position="254"/>
        <end position="292"/>
    </location>
</feature>
<dbReference type="CDD" id="cd19769">
    <property type="entry name" value="Bbox2_TRIM16-like"/>
    <property type="match status" value="1"/>
</dbReference>
<sequence>MAETSISLSQDQFTCPVCLEIVVEPVTIPCGHNYCMRCLSDYWDQSEVYSCPQCRETFISRPALCRNVMLADVAEKIRKSKLHLAKTEWQTECGEVLCDECAGTKKKAIQTCLTCLASYCETHIQPHWQFETMKKHKLEKPMGNLHQRICSKHQRLMELFCKTDQSCICSLCVATKHRNHDTVTPDMERTEKQEQMMMTKREIQKRLQQKQKKLEEVKDYVCLIKTSVDREVQQIEKSLSDLICCLKETLGNLMKKMREQEEREVAKAEEIIERIEKDIQDLKRSDTELTELSETDDDIIFLQTFTSFCVPSGSRESLSFALTGQCFTENLKKELSYLKERLENFSFQEIVKFIPVVRDVPLSPLFQTRHEFLRYSFQLTLDPNTMNKELSLSERNRKVTRGRKMQYGDHPDRFEHWRQVLCRQGIIGIRCYWEVEWIGKGASIGVAYKDMCRKGKGAESGLGGNDKSWSVDCSTTRYSVWHSNKETEITAPLCHRIGVYLDCPAGCVSFYIVSEDTMTLLYRFKASFTEPLYPGFGIGVDSSLIICHL</sequence>
<dbReference type="SUPFAM" id="SSF57845">
    <property type="entry name" value="B-box zinc-binding domain"/>
    <property type="match status" value="1"/>
</dbReference>
<keyword evidence="7" id="KW-0175">Coiled coil</keyword>
<accession>A0A8C4SG89</accession>
<dbReference type="Ensembl" id="ENSECRT00000014452.1">
    <property type="protein sequence ID" value="ENSECRP00000014205.1"/>
    <property type="gene ID" value="ENSECRG00000009483.1"/>
</dbReference>
<keyword evidence="5" id="KW-0391">Immunity</keyword>
<evidence type="ECO:0000313" key="12">
    <source>
        <dbReference type="Proteomes" id="UP000694620"/>
    </source>
</evidence>
<dbReference type="SUPFAM" id="SSF49899">
    <property type="entry name" value="Concanavalin A-like lectins/glucanases"/>
    <property type="match status" value="1"/>
</dbReference>
<dbReference type="InterPro" id="IPR000315">
    <property type="entry name" value="Znf_B-box"/>
</dbReference>
<evidence type="ECO:0000313" key="11">
    <source>
        <dbReference type="Ensembl" id="ENSECRP00000014205.1"/>
    </source>
</evidence>
<dbReference type="Gene3D" id="3.30.40.10">
    <property type="entry name" value="Zinc/RING finger domain, C3HC4 (zinc finger)"/>
    <property type="match status" value="1"/>
</dbReference>
<protein>
    <submittedName>
        <fullName evidence="11">Tripartite motif-containing protein 16-like</fullName>
    </submittedName>
</protein>
<reference evidence="11" key="2">
    <citation type="submission" date="2025-08" db="UniProtKB">
        <authorList>
            <consortium name="Ensembl"/>
        </authorList>
    </citation>
    <scope>IDENTIFICATION</scope>
</reference>
<dbReference type="SMART" id="SM00589">
    <property type="entry name" value="PRY"/>
    <property type="match status" value="1"/>
</dbReference>
<evidence type="ECO:0000256" key="2">
    <source>
        <dbReference type="ARBA" id="ARBA00022723"/>
    </source>
</evidence>
<dbReference type="PROSITE" id="PS50089">
    <property type="entry name" value="ZF_RING_2"/>
    <property type="match status" value="1"/>
</dbReference>
<evidence type="ECO:0000259" key="8">
    <source>
        <dbReference type="PROSITE" id="PS50089"/>
    </source>
</evidence>
<evidence type="ECO:0000259" key="10">
    <source>
        <dbReference type="PROSITE" id="PS50188"/>
    </source>
</evidence>
<keyword evidence="2" id="KW-0479">Metal-binding</keyword>
<dbReference type="GeneID" id="114662080"/>
<keyword evidence="4" id="KW-0862">Zinc</keyword>
<dbReference type="PROSITE" id="PS50188">
    <property type="entry name" value="B302_SPRY"/>
    <property type="match status" value="1"/>
</dbReference>
<evidence type="ECO:0000256" key="5">
    <source>
        <dbReference type="ARBA" id="ARBA00022859"/>
    </source>
</evidence>
<keyword evidence="12" id="KW-1185">Reference proteome</keyword>
<dbReference type="InterPro" id="IPR017907">
    <property type="entry name" value="Znf_RING_CS"/>
</dbReference>
<dbReference type="SUPFAM" id="SSF57850">
    <property type="entry name" value="RING/U-box"/>
    <property type="match status" value="1"/>
</dbReference>
<feature type="domain" description="B box-type" evidence="9">
    <location>
        <begin position="145"/>
        <end position="185"/>
    </location>
</feature>
<dbReference type="PANTHER" id="PTHR25465">
    <property type="entry name" value="B-BOX DOMAIN CONTAINING"/>
    <property type="match status" value="1"/>
</dbReference>
<dbReference type="InterPro" id="IPR058030">
    <property type="entry name" value="TRIM8/14/16/25/29/45/65_CC"/>
</dbReference>
<dbReference type="InterPro" id="IPR013320">
    <property type="entry name" value="ConA-like_dom_sf"/>
</dbReference>
<evidence type="ECO:0000256" key="4">
    <source>
        <dbReference type="ARBA" id="ARBA00022833"/>
    </source>
</evidence>
<evidence type="ECO:0000256" key="3">
    <source>
        <dbReference type="ARBA" id="ARBA00022771"/>
    </source>
</evidence>
<dbReference type="Pfam" id="PF00622">
    <property type="entry name" value="SPRY"/>
    <property type="match status" value="1"/>
</dbReference>
<dbReference type="RefSeq" id="XP_028671234.1">
    <property type="nucleotide sequence ID" value="XM_028815401.2"/>
</dbReference>
<dbReference type="Pfam" id="PF25600">
    <property type="entry name" value="TRIM_CC"/>
    <property type="match status" value="1"/>
</dbReference>
<dbReference type="Gene3D" id="3.30.160.60">
    <property type="entry name" value="Classic Zinc Finger"/>
    <property type="match status" value="1"/>
</dbReference>
<name>A0A8C4SG89_ERPCA</name>
<dbReference type="CDD" id="cd16040">
    <property type="entry name" value="SPRY_PRY_SNTX"/>
    <property type="match status" value="1"/>
</dbReference>
<dbReference type="InterPro" id="IPR043136">
    <property type="entry name" value="B30.2/SPRY_sf"/>
</dbReference>
<dbReference type="InterPro" id="IPR006574">
    <property type="entry name" value="PRY"/>
</dbReference>
<dbReference type="SMART" id="SM00184">
    <property type="entry name" value="RING"/>
    <property type="match status" value="1"/>
</dbReference>
<dbReference type="Proteomes" id="UP000694620">
    <property type="component" value="Chromosome 12"/>
</dbReference>
<organism evidence="11 12">
    <name type="scientific">Erpetoichthys calabaricus</name>
    <name type="common">Rope fish</name>
    <name type="synonym">Calamoichthys calabaricus</name>
    <dbReference type="NCBI Taxonomy" id="27687"/>
    <lineage>
        <taxon>Eukaryota</taxon>
        <taxon>Metazoa</taxon>
        <taxon>Chordata</taxon>
        <taxon>Craniata</taxon>
        <taxon>Vertebrata</taxon>
        <taxon>Euteleostomi</taxon>
        <taxon>Actinopterygii</taxon>
        <taxon>Polypteriformes</taxon>
        <taxon>Polypteridae</taxon>
        <taxon>Erpetoichthys</taxon>
    </lineage>
</organism>
<evidence type="ECO:0000259" key="9">
    <source>
        <dbReference type="PROSITE" id="PS50119"/>
    </source>
</evidence>
<dbReference type="GO" id="GO:0045087">
    <property type="term" value="P:innate immune response"/>
    <property type="evidence" value="ECO:0007669"/>
    <property type="project" value="UniProtKB-KW"/>
</dbReference>
<feature type="coiled-coil region" evidence="7">
    <location>
        <begin position="193"/>
        <end position="220"/>
    </location>
</feature>
<proteinExistence type="predicted"/>
<dbReference type="Pfam" id="PF00643">
    <property type="entry name" value="zf-B_box"/>
    <property type="match status" value="1"/>
</dbReference>
<dbReference type="InterPro" id="IPR003877">
    <property type="entry name" value="SPRY_dom"/>
</dbReference>
<reference evidence="11" key="3">
    <citation type="submission" date="2025-09" db="UniProtKB">
        <authorList>
            <consortium name="Ensembl"/>
        </authorList>
    </citation>
    <scope>IDENTIFICATION</scope>
</reference>
<evidence type="ECO:0000256" key="1">
    <source>
        <dbReference type="ARBA" id="ARBA00022588"/>
    </source>
</evidence>
<keyword evidence="3 6" id="KW-0863">Zinc-finger</keyword>
<dbReference type="Pfam" id="PF15227">
    <property type="entry name" value="zf-C3HC4_4"/>
    <property type="match status" value="1"/>
</dbReference>